<dbReference type="CDD" id="cd12100">
    <property type="entry name" value="DD_CABYR_SP17"/>
    <property type="match status" value="1"/>
</dbReference>
<dbReference type="Gene3D" id="1.20.890.10">
    <property type="entry name" value="cAMP-dependent protein kinase regulatory subunit, dimerization-anchoring domain"/>
    <property type="match status" value="1"/>
</dbReference>
<keyword evidence="3" id="KW-1185">Reference proteome</keyword>
<dbReference type="InterPro" id="IPR047579">
    <property type="entry name" value="DD_CABYR_SP17"/>
</dbReference>
<dbReference type="GO" id="GO:0005516">
    <property type="term" value="F:calmodulin binding"/>
    <property type="evidence" value="ECO:0007669"/>
    <property type="project" value="TreeGrafter"/>
</dbReference>
<dbReference type="Proteomes" id="UP000694401">
    <property type="component" value="Unassembled WGS sequence"/>
</dbReference>
<dbReference type="InterPro" id="IPR003117">
    <property type="entry name" value="cAMP_dep_PK_reg_su_I/II_a/b"/>
</dbReference>
<reference evidence="2" key="2">
    <citation type="submission" date="2025-09" db="UniProtKB">
        <authorList>
            <consortium name="Ensembl"/>
        </authorList>
    </citation>
    <scope>IDENTIFICATION</scope>
</reference>
<feature type="domain" description="RIIa" evidence="1">
    <location>
        <begin position="14"/>
        <end position="51"/>
    </location>
</feature>
<protein>
    <recommendedName>
        <fullName evidence="1">RIIa domain-containing protein</fullName>
    </recommendedName>
</protein>
<evidence type="ECO:0000259" key="1">
    <source>
        <dbReference type="SMART" id="SM00394"/>
    </source>
</evidence>
<dbReference type="Pfam" id="PF02197">
    <property type="entry name" value="RIIa"/>
    <property type="match status" value="1"/>
</dbReference>
<proteinExistence type="predicted"/>
<dbReference type="AlphaFoldDB" id="A0A8D2PTY1"/>
<accession>A0A8D2PTY1</accession>
<dbReference type="Ensembl" id="ENSZLMT00000017948.1">
    <property type="protein sequence ID" value="ENSZLMP00000017456.1"/>
    <property type="gene ID" value="ENSZLMG00000012115.1"/>
</dbReference>
<dbReference type="SUPFAM" id="SSF47391">
    <property type="entry name" value="Dimerization-anchoring domain of cAMP-dependent PK regulatory subunit"/>
    <property type="match status" value="1"/>
</dbReference>
<dbReference type="PANTHER" id="PTHR10699:SF11">
    <property type="entry name" value="IGLOO, ISOFORM A"/>
    <property type="match status" value="1"/>
</dbReference>
<dbReference type="SMART" id="SM00394">
    <property type="entry name" value="RIIa"/>
    <property type="match status" value="1"/>
</dbReference>
<dbReference type="PANTHER" id="PTHR10699">
    <property type="entry name" value="NEUROMODULIN"/>
    <property type="match status" value="1"/>
</dbReference>
<name>A0A8D2PTY1_ZOSLA</name>
<evidence type="ECO:0000313" key="2">
    <source>
        <dbReference type="Ensembl" id="ENSZLMP00000017456.1"/>
    </source>
</evidence>
<sequence length="150" mass="16347">MSIAYSNANMRVPAGFRNLLEGLSREVLREQPTNVVAFAAQYFQKLLEQREGEWPCPAPTLTLPSPAPRCSVCPSPEHQACPTCPLPRVKKKTGGDPVLGLMPTSYALTSPCSTAPPAASSCFSSRQHCPPRASFQHPIPFSFKDFSPLF</sequence>
<reference evidence="2" key="1">
    <citation type="submission" date="2025-08" db="UniProtKB">
        <authorList>
            <consortium name="Ensembl"/>
        </authorList>
    </citation>
    <scope>IDENTIFICATION</scope>
</reference>
<evidence type="ECO:0000313" key="3">
    <source>
        <dbReference type="Proteomes" id="UP000694401"/>
    </source>
</evidence>
<organism evidence="2 3">
    <name type="scientific">Zosterops lateralis melanops</name>
    <dbReference type="NCBI Taxonomy" id="1220523"/>
    <lineage>
        <taxon>Eukaryota</taxon>
        <taxon>Metazoa</taxon>
        <taxon>Chordata</taxon>
        <taxon>Craniata</taxon>
        <taxon>Vertebrata</taxon>
        <taxon>Euteleostomi</taxon>
        <taxon>Archelosauria</taxon>
        <taxon>Archosauria</taxon>
        <taxon>Dinosauria</taxon>
        <taxon>Saurischia</taxon>
        <taxon>Theropoda</taxon>
        <taxon>Coelurosauria</taxon>
        <taxon>Aves</taxon>
        <taxon>Neognathae</taxon>
        <taxon>Neoaves</taxon>
        <taxon>Telluraves</taxon>
        <taxon>Australaves</taxon>
        <taxon>Passeriformes</taxon>
        <taxon>Sylvioidea</taxon>
        <taxon>Zosteropidae</taxon>
        <taxon>Zosterops</taxon>
    </lineage>
</organism>